<dbReference type="InterPro" id="IPR024624">
    <property type="entry name" value="Pyridox_Oxase_Alr4036_FMN-bd"/>
</dbReference>
<dbReference type="PANTHER" id="PTHR28243">
    <property type="entry name" value="AGL049CP"/>
    <property type="match status" value="1"/>
</dbReference>
<dbReference type="PANTHER" id="PTHR28243:SF1">
    <property type="entry name" value="PYRIDOXAMINE 5'-PHOSPHATE OXIDASE ALR4036 FAMILY FMN-BINDING DOMAIN-CONTAINING PROTEIN"/>
    <property type="match status" value="1"/>
</dbReference>
<evidence type="ECO:0000313" key="2">
    <source>
        <dbReference type="EMBL" id="OQS00270.1"/>
    </source>
</evidence>
<dbReference type="InterPro" id="IPR012349">
    <property type="entry name" value="Split_barrel_FMN-bd"/>
</dbReference>
<accession>A0A1V9ZR65</accession>
<gene>
    <name evidence="2" type="ORF">THRCLA_06076</name>
</gene>
<name>A0A1V9ZR65_9STRA</name>
<dbReference type="EMBL" id="JNBS01001726">
    <property type="protein sequence ID" value="OQS00270.1"/>
    <property type="molecule type" value="Genomic_DNA"/>
</dbReference>
<dbReference type="STRING" id="74557.A0A1V9ZR65"/>
<organism evidence="2 3">
    <name type="scientific">Thraustotheca clavata</name>
    <dbReference type="NCBI Taxonomy" id="74557"/>
    <lineage>
        <taxon>Eukaryota</taxon>
        <taxon>Sar</taxon>
        <taxon>Stramenopiles</taxon>
        <taxon>Oomycota</taxon>
        <taxon>Saprolegniomycetes</taxon>
        <taxon>Saprolegniales</taxon>
        <taxon>Achlyaceae</taxon>
        <taxon>Thraustotheca</taxon>
    </lineage>
</organism>
<dbReference type="SUPFAM" id="SSF50475">
    <property type="entry name" value="FMN-binding split barrel"/>
    <property type="match status" value="1"/>
</dbReference>
<comment type="caution">
    <text evidence="2">The sequence shown here is derived from an EMBL/GenBank/DDBJ whole genome shotgun (WGS) entry which is preliminary data.</text>
</comment>
<dbReference type="AlphaFoldDB" id="A0A1V9ZR65"/>
<keyword evidence="3" id="KW-1185">Reference proteome</keyword>
<protein>
    <submittedName>
        <fullName evidence="2">Pyridoxamine 5-phosphate oxidase, FMN-binding</fullName>
    </submittedName>
</protein>
<dbReference type="GO" id="GO:0010181">
    <property type="term" value="F:FMN binding"/>
    <property type="evidence" value="ECO:0007669"/>
    <property type="project" value="InterPro"/>
</dbReference>
<dbReference type="Pfam" id="PF12766">
    <property type="entry name" value="Pyridox_oxase_2"/>
    <property type="match status" value="1"/>
</dbReference>
<sequence length="212" mass="24459">MRHRYLTSLVHKRWIHPMPSSSSTYVSDALVPWIDRLHASIAANRQVQGANFLQLATVDSQNKPHVRTVVFRGFHNSSSLIITADGRSSKVSQLQLTPSCEVVWWLPQNGEQYRLEGTIDIIDDTDPTKQDVRISAWQKLREEMRQQFFWPQPGATYTLNPVPVVTTCTPPSTFVLLLLNPSRVKYLRLYDSFSQVDEQDPMKTTWQLKRVH</sequence>
<dbReference type="OrthoDB" id="434253at2759"/>
<dbReference type="Proteomes" id="UP000243217">
    <property type="component" value="Unassembled WGS sequence"/>
</dbReference>
<dbReference type="UniPathway" id="UPA01068">
    <property type="reaction ID" value="UER00304"/>
</dbReference>
<evidence type="ECO:0000313" key="3">
    <source>
        <dbReference type="Proteomes" id="UP000243217"/>
    </source>
</evidence>
<dbReference type="Gene3D" id="2.30.110.10">
    <property type="entry name" value="Electron Transport, Fmn-binding Protein, Chain A"/>
    <property type="match status" value="1"/>
</dbReference>
<reference evidence="2 3" key="1">
    <citation type="journal article" date="2014" name="Genome Biol. Evol.">
        <title>The secreted proteins of Achlya hypogyna and Thraustotheca clavata identify the ancestral oomycete secretome and reveal gene acquisitions by horizontal gene transfer.</title>
        <authorList>
            <person name="Misner I."/>
            <person name="Blouin N."/>
            <person name="Leonard G."/>
            <person name="Richards T.A."/>
            <person name="Lane C.E."/>
        </authorList>
    </citation>
    <scope>NUCLEOTIDE SEQUENCE [LARGE SCALE GENOMIC DNA]</scope>
    <source>
        <strain evidence="2 3">ATCC 34112</strain>
    </source>
</reference>
<feature type="domain" description="Pyridoxamine 5'-phosphate oxidase Alr4036 family FMN-binding" evidence="1">
    <location>
        <begin position="32"/>
        <end position="122"/>
    </location>
</feature>
<evidence type="ECO:0000259" key="1">
    <source>
        <dbReference type="Pfam" id="PF12766"/>
    </source>
</evidence>
<proteinExistence type="predicted"/>